<reference evidence="3" key="1">
    <citation type="journal article" date="2019" name="Int. J. Syst. Evol. Microbiol.">
        <title>The Global Catalogue of Microorganisms (GCM) 10K type strain sequencing project: providing services to taxonomists for standard genome sequencing and annotation.</title>
        <authorList>
            <consortium name="The Broad Institute Genomics Platform"/>
            <consortium name="The Broad Institute Genome Sequencing Center for Infectious Disease"/>
            <person name="Wu L."/>
            <person name="Ma J."/>
        </authorList>
    </citation>
    <scope>NUCLEOTIDE SEQUENCE [LARGE SCALE GENOMIC DNA]</scope>
    <source>
        <strain evidence="3">CGMCC 1.15180</strain>
    </source>
</reference>
<protein>
    <submittedName>
        <fullName evidence="2">Uncharacterized protein</fullName>
    </submittedName>
</protein>
<keyword evidence="3" id="KW-1185">Reference proteome</keyword>
<evidence type="ECO:0000256" key="1">
    <source>
        <dbReference type="SAM" id="Phobius"/>
    </source>
</evidence>
<organism evidence="2 3">
    <name type="scientific">Belliella marina</name>
    <dbReference type="NCBI Taxonomy" id="1644146"/>
    <lineage>
        <taxon>Bacteria</taxon>
        <taxon>Pseudomonadati</taxon>
        <taxon>Bacteroidota</taxon>
        <taxon>Cytophagia</taxon>
        <taxon>Cytophagales</taxon>
        <taxon>Cyclobacteriaceae</taxon>
        <taxon>Belliella</taxon>
    </lineage>
</organism>
<evidence type="ECO:0000313" key="3">
    <source>
        <dbReference type="Proteomes" id="UP001597361"/>
    </source>
</evidence>
<name>A0ABW4VMT3_9BACT</name>
<dbReference type="RefSeq" id="WP_376887035.1">
    <property type="nucleotide sequence ID" value="NZ_JBHUHR010000039.1"/>
</dbReference>
<sequence>MTDFLKQFLGITLSISLMFHGLVLPYFQVSDNSDSGDSSTYISNSQIVEFAGDLPLISGIDQLVVVTSKASFLGDWLYGRINAIYTFHFENYVNSIFKTSQHIELVFGIKEIKFPTHFFW</sequence>
<keyword evidence="1" id="KW-1133">Transmembrane helix</keyword>
<comment type="caution">
    <text evidence="2">The sequence shown here is derived from an EMBL/GenBank/DDBJ whole genome shotgun (WGS) entry which is preliminary data.</text>
</comment>
<evidence type="ECO:0000313" key="2">
    <source>
        <dbReference type="EMBL" id="MFD2036009.1"/>
    </source>
</evidence>
<dbReference type="Proteomes" id="UP001597361">
    <property type="component" value="Unassembled WGS sequence"/>
</dbReference>
<keyword evidence="1" id="KW-0472">Membrane</keyword>
<keyword evidence="1" id="KW-0812">Transmembrane</keyword>
<gene>
    <name evidence="2" type="ORF">ACFSKL_14485</name>
</gene>
<feature type="transmembrane region" description="Helical" evidence="1">
    <location>
        <begin position="7"/>
        <end position="27"/>
    </location>
</feature>
<proteinExistence type="predicted"/>
<accession>A0ABW4VMT3</accession>
<dbReference type="EMBL" id="JBHUHR010000039">
    <property type="protein sequence ID" value="MFD2036009.1"/>
    <property type="molecule type" value="Genomic_DNA"/>
</dbReference>